<comment type="cofactor">
    <cofactor evidence="13">
        <name>Zn(2+)</name>
        <dbReference type="ChEBI" id="CHEBI:29105"/>
    </cofactor>
    <text evidence="13">Binds 1 zinc ion per subunit.</text>
</comment>
<dbReference type="PANTHER" id="PTHR10514">
    <property type="entry name" value="ANGIOTENSIN-CONVERTING ENZYME"/>
    <property type="match status" value="1"/>
</dbReference>
<keyword evidence="13" id="KW-0482">Metalloprotease</keyword>
<dbReference type="GO" id="GO:0006508">
    <property type="term" value="P:proteolysis"/>
    <property type="evidence" value="ECO:0007669"/>
    <property type="project" value="UniProtKB-KW"/>
</dbReference>
<dbReference type="GeneID" id="115628461"/>
<keyword evidence="13" id="KW-0121">Carboxypeptidase</keyword>
<keyword evidence="13" id="KW-0378">Hydrolase</keyword>
<feature type="binding site" evidence="8">
    <location>
        <position position="225"/>
    </location>
    <ligand>
        <name>chloride</name>
        <dbReference type="ChEBI" id="CHEBI:17996"/>
        <label>1</label>
    </ligand>
</feature>
<dbReference type="RefSeq" id="XP_030380441.1">
    <property type="nucleotide sequence ID" value="XM_030524581.1"/>
</dbReference>
<feature type="active site" description="Proton acceptor 2" evidence="7">
    <location>
        <position position="384"/>
    </location>
</feature>
<feature type="binding site" evidence="9">
    <location>
        <position position="383"/>
    </location>
    <ligand>
        <name>Zn(2+)</name>
        <dbReference type="ChEBI" id="CHEBI:29105"/>
        <label>1</label>
        <note>catalytic</note>
    </ligand>
</feature>
<dbReference type="EC" id="3.4.-.-" evidence="13"/>
<evidence type="ECO:0000256" key="12">
    <source>
        <dbReference type="PROSITE-ProRule" id="PRU01355"/>
    </source>
</evidence>
<name>A0A6J2TV64_DROLE</name>
<dbReference type="OrthoDB" id="10029630at2759"/>
<evidence type="ECO:0000256" key="9">
    <source>
        <dbReference type="PIRSR" id="PIRSR601548-3"/>
    </source>
</evidence>
<feature type="binding site" evidence="11">
    <location>
        <position position="383"/>
    </location>
    <ligand>
        <name>Zn(2+)</name>
        <dbReference type="ChEBI" id="CHEBI:29105"/>
        <label>2</label>
        <note>catalytic</note>
    </ligand>
</feature>
<evidence type="ECO:0000256" key="2">
    <source>
        <dbReference type="ARBA" id="ARBA00022729"/>
    </source>
</evidence>
<feature type="glycosylation site" description="N-linked (GlcNAc...) asparagine" evidence="6">
    <location>
        <position position="70"/>
    </location>
</feature>
<protein>
    <recommendedName>
        <fullName evidence="13">Angiotensin-converting enzyme</fullName>
        <ecNumber evidence="13">3.4.-.-</ecNumber>
    </recommendedName>
</protein>
<keyword evidence="2 14" id="KW-0732">Signal</keyword>
<feature type="binding site" evidence="9">
    <location>
        <position position="411"/>
    </location>
    <ligand>
        <name>Zn(2+)</name>
        <dbReference type="ChEBI" id="CHEBI:29105"/>
        <label>1</label>
        <note>catalytic</note>
    </ligand>
</feature>
<evidence type="ECO:0000256" key="8">
    <source>
        <dbReference type="PIRSR" id="PIRSR601548-2"/>
    </source>
</evidence>
<dbReference type="GO" id="GO:0005886">
    <property type="term" value="C:plasma membrane"/>
    <property type="evidence" value="ECO:0007669"/>
    <property type="project" value="TreeGrafter"/>
</dbReference>
<dbReference type="AlphaFoldDB" id="A0A6J2TV64"/>
<dbReference type="GO" id="GO:0008241">
    <property type="term" value="F:peptidyl-dipeptidase activity"/>
    <property type="evidence" value="ECO:0007669"/>
    <property type="project" value="InterPro"/>
</dbReference>
<dbReference type="Proteomes" id="UP000504634">
    <property type="component" value="Unplaced"/>
</dbReference>
<accession>A0A6J2TV64</accession>
<dbReference type="GO" id="GO:0008237">
    <property type="term" value="F:metallopeptidase activity"/>
    <property type="evidence" value="ECO:0007669"/>
    <property type="project" value="UniProtKB-KW"/>
</dbReference>
<dbReference type="InterPro" id="IPR001548">
    <property type="entry name" value="Peptidase_M2"/>
</dbReference>
<evidence type="ECO:0000256" key="10">
    <source>
        <dbReference type="PIRSR" id="PIRSR601548-4"/>
    </source>
</evidence>
<feature type="binding site" evidence="9">
    <location>
        <position position="387"/>
    </location>
    <ligand>
        <name>Zn(2+)</name>
        <dbReference type="ChEBI" id="CHEBI:29105"/>
        <label>1</label>
        <note>catalytic</note>
    </ligand>
</feature>
<keyword evidence="13" id="KW-0645">Protease</keyword>
<dbReference type="GO" id="GO:0004180">
    <property type="term" value="F:carboxypeptidase activity"/>
    <property type="evidence" value="ECO:0007669"/>
    <property type="project" value="UniProtKB-KW"/>
</dbReference>
<evidence type="ECO:0000256" key="4">
    <source>
        <dbReference type="ARBA" id="ARBA00023180"/>
    </source>
</evidence>
<dbReference type="PRINTS" id="PR00791">
    <property type="entry name" value="PEPDIPTASEA"/>
</dbReference>
<dbReference type="GO" id="GO:0005615">
    <property type="term" value="C:extracellular space"/>
    <property type="evidence" value="ECO:0007669"/>
    <property type="project" value="TreeGrafter"/>
</dbReference>
<keyword evidence="15" id="KW-1185">Reference proteome</keyword>
<evidence type="ECO:0000256" key="6">
    <source>
        <dbReference type="PIRSR" id="PIRSR601548-10"/>
    </source>
</evidence>
<dbReference type="PROSITE" id="PS52011">
    <property type="entry name" value="PEPTIDASE_M2"/>
    <property type="match status" value="1"/>
</dbReference>
<keyword evidence="4 6" id="KW-0325">Glycoprotein</keyword>
<feature type="binding site" evidence="8">
    <location>
        <position position="522"/>
    </location>
    <ligand>
        <name>chloride</name>
        <dbReference type="ChEBI" id="CHEBI:17996"/>
        <label>1</label>
    </ligand>
</feature>
<evidence type="ECO:0000256" key="14">
    <source>
        <dbReference type="SAM" id="SignalP"/>
    </source>
</evidence>
<dbReference type="PANTHER" id="PTHR10514:SF44">
    <property type="entry name" value="ANGIOTENSIN-CONVERTING ENZYME-RELATED"/>
    <property type="match status" value="1"/>
</dbReference>
<evidence type="ECO:0000256" key="7">
    <source>
        <dbReference type="PIRSR" id="PIRSR601548-11"/>
    </source>
</evidence>
<evidence type="ECO:0000256" key="5">
    <source>
        <dbReference type="PIRSR" id="PIRSR601548-1"/>
    </source>
</evidence>
<comment type="similarity">
    <text evidence="1 12 13">Belongs to the peptidase M2 family.</text>
</comment>
<evidence type="ECO:0000256" key="11">
    <source>
        <dbReference type="PIRSR" id="PIRSR601548-8"/>
    </source>
</evidence>
<feature type="binding site" evidence="11">
    <location>
        <position position="387"/>
    </location>
    <ligand>
        <name>Zn(2+)</name>
        <dbReference type="ChEBI" id="CHEBI:29105"/>
        <label>2</label>
        <note>catalytic</note>
    </ligand>
</feature>
<keyword evidence="3 10" id="KW-1015">Disulfide bond</keyword>
<evidence type="ECO:0000256" key="1">
    <source>
        <dbReference type="ARBA" id="ARBA00008139"/>
    </source>
</evidence>
<feature type="glycosylation site" description="N-linked (GlcNAc...) asparagine; partial" evidence="6">
    <location>
        <position position="338"/>
    </location>
</feature>
<dbReference type="GO" id="GO:0046872">
    <property type="term" value="F:metal ion binding"/>
    <property type="evidence" value="ECO:0007669"/>
    <property type="project" value="UniProtKB-KW"/>
</dbReference>
<feature type="active site" description="Proton donor 2" evidence="7">
    <location>
        <position position="513"/>
    </location>
</feature>
<evidence type="ECO:0000313" key="15">
    <source>
        <dbReference type="Proteomes" id="UP000504634"/>
    </source>
</evidence>
<keyword evidence="9 13" id="KW-0479">Metal-binding</keyword>
<gene>
    <name evidence="16" type="primary">LOC115628461</name>
</gene>
<feature type="chain" id="PRO_5026844962" description="Angiotensin-converting enzyme" evidence="14">
    <location>
        <begin position="24"/>
        <end position="638"/>
    </location>
</feature>
<feature type="disulfide bond" evidence="10 12">
    <location>
        <begin position="352"/>
        <end position="370"/>
    </location>
</feature>
<feature type="glycosylation site" description="N-linked (GlcNAc...) (complex) asparagine" evidence="6">
    <location>
        <position position="107"/>
    </location>
</feature>
<feature type="disulfide bond" evidence="12">
    <location>
        <begin position="150"/>
        <end position="158"/>
    </location>
</feature>
<proteinExistence type="inferred from homology"/>
<evidence type="ECO:0000313" key="16">
    <source>
        <dbReference type="RefSeq" id="XP_030380441.1"/>
    </source>
</evidence>
<feature type="disulfide bond" evidence="10 12">
    <location>
        <begin position="538"/>
        <end position="556"/>
    </location>
</feature>
<dbReference type="Pfam" id="PF01401">
    <property type="entry name" value="Peptidase_M2"/>
    <property type="match status" value="1"/>
</dbReference>
<dbReference type="SUPFAM" id="SSF55486">
    <property type="entry name" value="Metalloproteases ('zincins'), catalytic domain"/>
    <property type="match status" value="1"/>
</dbReference>
<dbReference type="CDD" id="cd06461">
    <property type="entry name" value="M2_ACE"/>
    <property type="match status" value="1"/>
</dbReference>
<sequence>MHFFIAGSCLLAVLVVLLPNARAAPETCSAPSASCAGETLQVQRFFEQENEMLRQRRREEHLAAYVYNTNVTEDNRREMVAVMARNARQSKLLAKAIKEGGYQSSGNATIRRQARFLSNLGAEALDEDDYLELQNAITSMQSNYATTTVCSYIDRTNCTLTLEPHVQERLANSRDAEELAWYWREWYDKAGTPMRDNFAKYVRLTRKAAQLEDFRSYADYWIHFYEDADFERQLDATYRALLPFYRQIHGYVRYRLRQHYGSEVVPAEGNIPMHLLGNMWAQSWNEVIELYTPYPEREFVDVQAEMERQEYGVRKLFELGDEFFQSLGMRALPPTFWNLSLLTRPEDREVVCHASAWDLYQDSDVRIKMCTEVSTHYLYVVHHELGHIQYYLQYEEQPAIFRDAPNPGFHEAVGDVVALSVMSAKHLKSIGLIPSGRLDERSRINELFKQALSKIAFLPFGYTMDKYRYAVFRGEIEESQWNCAFWQMRSEFGGVEPPVVRTNSDFDPTAKYHVDADVEYLRYFAAHIFQFQFHKGLCRLAGQYVPGDNRLTLDNCDIFGSKEAGRAFQRFLSLGKSKHWKEALLEFTGESEMNPAALLEYFDPLYQWLKRENSRLNVPLGWPDTNKIPSDCCGPFST</sequence>
<evidence type="ECO:0000256" key="3">
    <source>
        <dbReference type="ARBA" id="ARBA00023157"/>
    </source>
</evidence>
<keyword evidence="9 13" id="KW-0862">Zinc</keyword>
<feature type="binding site" evidence="11">
    <location>
        <position position="411"/>
    </location>
    <ligand>
        <name>Zn(2+)</name>
        <dbReference type="ChEBI" id="CHEBI:29105"/>
        <label>2</label>
        <note>catalytic</note>
    </ligand>
</feature>
<reference evidence="16" key="1">
    <citation type="submission" date="2025-08" db="UniProtKB">
        <authorList>
            <consortium name="RefSeq"/>
        </authorList>
    </citation>
    <scope>IDENTIFICATION</scope>
    <source>
        <strain evidence="16">11010-0011.00</strain>
        <tissue evidence="16">Whole body</tissue>
    </source>
</reference>
<feature type="active site" description="Proton donor 1" evidence="5">
    <location>
        <position position="513"/>
    </location>
</feature>
<evidence type="ECO:0000256" key="13">
    <source>
        <dbReference type="RuleBase" id="RU361144"/>
    </source>
</evidence>
<organism evidence="15 16">
    <name type="scientific">Drosophila lebanonensis</name>
    <name type="common">Fruit fly</name>
    <name type="synonym">Scaptodrosophila lebanonensis</name>
    <dbReference type="NCBI Taxonomy" id="7225"/>
    <lineage>
        <taxon>Eukaryota</taxon>
        <taxon>Metazoa</taxon>
        <taxon>Ecdysozoa</taxon>
        <taxon>Arthropoda</taxon>
        <taxon>Hexapoda</taxon>
        <taxon>Insecta</taxon>
        <taxon>Pterygota</taxon>
        <taxon>Neoptera</taxon>
        <taxon>Endopterygota</taxon>
        <taxon>Diptera</taxon>
        <taxon>Brachycera</taxon>
        <taxon>Muscomorpha</taxon>
        <taxon>Ephydroidea</taxon>
        <taxon>Drosophilidae</taxon>
        <taxon>Scaptodrosophila</taxon>
    </lineage>
</organism>
<feature type="active site" description="Proton acceptor 1" evidence="5">
    <location>
        <position position="384"/>
    </location>
</feature>
<feature type="signal peptide" evidence="14">
    <location>
        <begin position="1"/>
        <end position="23"/>
    </location>
</feature>